<evidence type="ECO:0000313" key="2">
    <source>
        <dbReference type="EMBL" id="KAK5891663.1"/>
    </source>
</evidence>
<evidence type="ECO:0000313" key="3">
    <source>
        <dbReference type="Proteomes" id="UP001335648"/>
    </source>
</evidence>
<dbReference type="EMBL" id="JAULUE010002055">
    <property type="protein sequence ID" value="KAK5891663.1"/>
    <property type="molecule type" value="Genomic_DNA"/>
</dbReference>
<organism evidence="2 3">
    <name type="scientific">Champsocephalus esox</name>
    <name type="common">pike icefish</name>
    <dbReference type="NCBI Taxonomy" id="159716"/>
    <lineage>
        <taxon>Eukaryota</taxon>
        <taxon>Metazoa</taxon>
        <taxon>Chordata</taxon>
        <taxon>Craniata</taxon>
        <taxon>Vertebrata</taxon>
        <taxon>Euteleostomi</taxon>
        <taxon>Actinopterygii</taxon>
        <taxon>Neopterygii</taxon>
        <taxon>Teleostei</taxon>
        <taxon>Neoteleostei</taxon>
        <taxon>Acanthomorphata</taxon>
        <taxon>Eupercaria</taxon>
        <taxon>Perciformes</taxon>
        <taxon>Notothenioidei</taxon>
        <taxon>Channichthyidae</taxon>
        <taxon>Champsocephalus</taxon>
    </lineage>
</organism>
<feature type="region of interest" description="Disordered" evidence="1">
    <location>
        <begin position="55"/>
        <end position="76"/>
    </location>
</feature>
<comment type="caution">
    <text evidence="2">The sequence shown here is derived from an EMBL/GenBank/DDBJ whole genome shotgun (WGS) entry which is preliminary data.</text>
</comment>
<dbReference type="AlphaFoldDB" id="A0AAN8BWS2"/>
<accession>A0AAN8BWS2</accession>
<sequence>MKHACEGHHIVSITAASSAPTKARSTSASQLTSGFCPTCGADYEADMCIQATSQGDTDEGKVMRKHTSVTHSSLQL</sequence>
<dbReference type="Proteomes" id="UP001335648">
    <property type="component" value="Unassembled WGS sequence"/>
</dbReference>
<name>A0AAN8BWS2_9TELE</name>
<gene>
    <name evidence="2" type="ORF">CesoFtcFv8_012120</name>
</gene>
<keyword evidence="3" id="KW-1185">Reference proteome</keyword>
<proteinExistence type="predicted"/>
<reference evidence="2 3" key="1">
    <citation type="journal article" date="2023" name="Mol. Biol. Evol.">
        <title>Genomics of Secondarily Temperate Adaptation in the Only Non-Antarctic Icefish.</title>
        <authorList>
            <person name="Rivera-Colon A.G."/>
            <person name="Rayamajhi N."/>
            <person name="Minhas B.F."/>
            <person name="Madrigal G."/>
            <person name="Bilyk K.T."/>
            <person name="Yoon V."/>
            <person name="Hune M."/>
            <person name="Gregory S."/>
            <person name="Cheng C.H.C."/>
            <person name="Catchen J.M."/>
        </authorList>
    </citation>
    <scope>NUCLEOTIDE SEQUENCE [LARGE SCALE GENOMIC DNA]</scope>
    <source>
        <strain evidence="2">JC2023a</strain>
    </source>
</reference>
<protein>
    <submittedName>
        <fullName evidence="2">Uncharacterized protein</fullName>
    </submittedName>
</protein>
<evidence type="ECO:0000256" key="1">
    <source>
        <dbReference type="SAM" id="MobiDB-lite"/>
    </source>
</evidence>